<keyword evidence="2" id="KW-0808">Transferase</keyword>
<evidence type="ECO:0000256" key="12">
    <source>
        <dbReference type="SAM" id="Phobius"/>
    </source>
</evidence>
<feature type="transmembrane region" description="Helical" evidence="12">
    <location>
        <begin position="81"/>
        <end position="110"/>
    </location>
</feature>
<keyword evidence="7" id="KW-0012">Acyltransferase</keyword>
<evidence type="ECO:0000256" key="8">
    <source>
        <dbReference type="ARBA" id="ARBA00038269"/>
    </source>
</evidence>
<keyword evidence="3" id="KW-0879">Wnt signaling pathway</keyword>
<dbReference type="Proteomes" id="UP001566132">
    <property type="component" value="Unassembled WGS sequence"/>
</dbReference>
<keyword evidence="6 12" id="KW-0472">Membrane</keyword>
<comment type="similarity">
    <text evidence="8">Belongs to the membrane-bound acyltransferase family. Porcupine subfamily.</text>
</comment>
<feature type="transmembrane region" description="Helical" evidence="12">
    <location>
        <begin position="185"/>
        <end position="206"/>
    </location>
</feature>
<dbReference type="EC" id="2.3.1.250" evidence="9"/>
<reference evidence="14 15" key="1">
    <citation type="submission" date="2024-05" db="EMBL/GenBank/DDBJ databases">
        <title>Genetic variation in Jamaican populations of the coffee berry borer (Hypothenemus hampei).</title>
        <authorList>
            <person name="Errbii M."/>
            <person name="Myrie A."/>
        </authorList>
    </citation>
    <scope>NUCLEOTIDE SEQUENCE [LARGE SCALE GENOMIC DNA]</scope>
    <source>
        <strain evidence="14">JA-Hopewell-2020-01-JO</strain>
        <tissue evidence="14">Whole body</tissue>
    </source>
</reference>
<dbReference type="EMBL" id="JBDJPC010000008">
    <property type="protein sequence ID" value="KAL1493059.1"/>
    <property type="molecule type" value="Genomic_DNA"/>
</dbReference>
<evidence type="ECO:0000313" key="15">
    <source>
        <dbReference type="Proteomes" id="UP001566132"/>
    </source>
</evidence>
<keyword evidence="5 12" id="KW-1133">Transmembrane helix</keyword>
<keyword evidence="15" id="KW-1185">Reference proteome</keyword>
<dbReference type="Pfam" id="PF03062">
    <property type="entry name" value="MBOAT"/>
    <property type="match status" value="1"/>
</dbReference>
<dbReference type="InterPro" id="IPR036514">
    <property type="entry name" value="SGNH_hydro_sf"/>
</dbReference>
<feature type="transmembrane region" description="Helical" evidence="12">
    <location>
        <begin position="409"/>
        <end position="429"/>
    </location>
</feature>
<evidence type="ECO:0000313" key="14">
    <source>
        <dbReference type="EMBL" id="KAL1493059.1"/>
    </source>
</evidence>
<dbReference type="InterPro" id="IPR041966">
    <property type="entry name" value="LOTUS-like"/>
</dbReference>
<dbReference type="InterPro" id="IPR049941">
    <property type="entry name" value="LPLAT_7/PORCN-like"/>
</dbReference>
<proteinExistence type="inferred from homology"/>
<dbReference type="AlphaFoldDB" id="A0ABD1EEI6"/>
<evidence type="ECO:0000256" key="2">
    <source>
        <dbReference type="ARBA" id="ARBA00022679"/>
    </source>
</evidence>
<dbReference type="GO" id="GO:1990698">
    <property type="term" value="F:palmitoleoyltransferase activity"/>
    <property type="evidence" value="ECO:0007669"/>
    <property type="project" value="UniProtKB-EC"/>
</dbReference>
<dbReference type="Pfam" id="PF17182">
    <property type="entry name" value="OSK"/>
    <property type="match status" value="1"/>
</dbReference>
<dbReference type="InterPro" id="IPR004299">
    <property type="entry name" value="MBOAT_fam"/>
</dbReference>
<accession>A0ABD1EEI6</accession>
<feature type="transmembrane region" description="Helical" evidence="12">
    <location>
        <begin position="130"/>
        <end position="148"/>
    </location>
</feature>
<evidence type="ECO:0000256" key="6">
    <source>
        <dbReference type="ARBA" id="ARBA00023136"/>
    </source>
</evidence>
<dbReference type="Gene3D" id="3.40.50.1110">
    <property type="entry name" value="SGNH hydrolase"/>
    <property type="match status" value="1"/>
</dbReference>
<dbReference type="InterPro" id="IPR033447">
    <property type="entry name" value="OSK"/>
</dbReference>
<feature type="transmembrane region" description="Helical" evidence="12">
    <location>
        <begin position="218"/>
        <end position="244"/>
    </location>
</feature>
<name>A0ABD1EEI6_HYPHA</name>
<dbReference type="GO" id="GO:0016020">
    <property type="term" value="C:membrane"/>
    <property type="evidence" value="ECO:0007669"/>
    <property type="project" value="UniProtKB-SubCell"/>
</dbReference>
<evidence type="ECO:0000256" key="1">
    <source>
        <dbReference type="ARBA" id="ARBA00004141"/>
    </source>
</evidence>
<comment type="caution">
    <text evidence="14">The sequence shown here is derived from an EMBL/GenBank/DDBJ whole genome shotgun (WGS) entry which is preliminary data.</text>
</comment>
<comment type="catalytic activity">
    <reaction evidence="11">
        <text>[Wnt protein]-L-serine + (9Z)-hexadecenoyl-CoA = [Wnt protein]-O-(9Z)-hexadecenoyl-L-serine + CoA</text>
        <dbReference type="Rhea" id="RHEA:45336"/>
        <dbReference type="Rhea" id="RHEA-COMP:11170"/>
        <dbReference type="Rhea" id="RHEA-COMP:11171"/>
        <dbReference type="ChEBI" id="CHEBI:29999"/>
        <dbReference type="ChEBI" id="CHEBI:57287"/>
        <dbReference type="ChEBI" id="CHEBI:61540"/>
        <dbReference type="ChEBI" id="CHEBI:85189"/>
        <dbReference type="EC" id="2.3.1.250"/>
    </reaction>
</comment>
<organism evidence="14 15">
    <name type="scientific">Hypothenemus hampei</name>
    <name type="common">Coffee berry borer</name>
    <dbReference type="NCBI Taxonomy" id="57062"/>
    <lineage>
        <taxon>Eukaryota</taxon>
        <taxon>Metazoa</taxon>
        <taxon>Ecdysozoa</taxon>
        <taxon>Arthropoda</taxon>
        <taxon>Hexapoda</taxon>
        <taxon>Insecta</taxon>
        <taxon>Pterygota</taxon>
        <taxon>Neoptera</taxon>
        <taxon>Endopterygota</taxon>
        <taxon>Coleoptera</taxon>
        <taxon>Polyphaga</taxon>
        <taxon>Cucujiformia</taxon>
        <taxon>Curculionidae</taxon>
        <taxon>Scolytinae</taxon>
        <taxon>Hypothenemus</taxon>
    </lineage>
</organism>
<evidence type="ECO:0000256" key="9">
    <source>
        <dbReference type="ARBA" id="ARBA00038867"/>
    </source>
</evidence>
<comment type="subcellular location">
    <subcellularLocation>
        <location evidence="1">Membrane</location>
        <topology evidence="1">Multi-pass membrane protein</topology>
    </subcellularLocation>
</comment>
<feature type="domain" description="OSK" evidence="13">
    <location>
        <begin position="594"/>
        <end position="776"/>
    </location>
</feature>
<gene>
    <name evidence="14" type="ORF">ABEB36_011198</name>
</gene>
<sequence length="790" mass="92191">MEIENLHDLYQFEKAMDLYKNSFEEEYFQETFNDVWYNCALESIKSIYISIHKAVLVNLAFGLITIIDISENKFHWLSSLCGLYILFTTIQSMIGLMIVIISLSVCYFIIAALKKLRTPIERKNSAPFGAAFIQYFLISIFVLFEYMILDRTVWLEIRGIMMVFAMKLISIVSDAEYPGFLQYNGYMFCCANILNGPWISYNHYLMQAKYPPEKNIRWIYAVLRAGILSFFFLTVSNCWASYFIPESTSNQLFIGYKEALAVRTSHYFICYLSEIFMLAVGFKDFENHFNSESWRFSVTNFEQIEFPSSLAQVIINWNKPMHQFLKKYVYRSWMPRGRFCAVSMTFLISSLFHGLEIKVSAVLLTLGLFSYLQIQVREFMAQTFDICIRAYPCRECKHKIKRDNVICKMALVVLGAFTVLHLIFLGILMDPSTDEIEERVAKILISLICLYGNDGLPLKNVEKEFYEQTGAMIPWKKFKAESLRSWLITLPFIYIIKNMQQEEVLIEQSPKAMHVKELILKQKRQILQKKTIKRKATFQDEDINAQYEIHPYKKKLFLQQEWPAHSCVHTWINNNSDSSSGSDKRYEKFEQLESMLPLFYKHQALGDDFFVDIADTKLGYYVPDKGPKQVGLCSVGMTIAELTEKVKKAENLAPRVVVMIGFQDLIANHSISSMITDLRQLVIELEKMCTRITLITLIPSPKLPISQRYRTRMDIFNRAIMDYATDPILNCNVIDMSTIFLKETEKFKRDFDRFTKVAKNDPYKVFSDYGRKIFLNALKSCLKEQIEYGL</sequence>
<evidence type="ECO:0000256" key="10">
    <source>
        <dbReference type="ARBA" id="ARBA00040371"/>
    </source>
</evidence>
<dbReference type="SUPFAM" id="SSF52266">
    <property type="entry name" value="SGNH hydrolase"/>
    <property type="match status" value="1"/>
</dbReference>
<evidence type="ECO:0000256" key="4">
    <source>
        <dbReference type="ARBA" id="ARBA00022692"/>
    </source>
</evidence>
<keyword evidence="4 12" id="KW-0812">Transmembrane</keyword>
<dbReference type="PANTHER" id="PTHR13906">
    <property type="entry name" value="PORCUPINE"/>
    <property type="match status" value="1"/>
</dbReference>
<evidence type="ECO:0000256" key="11">
    <source>
        <dbReference type="ARBA" id="ARBA00047978"/>
    </source>
</evidence>
<evidence type="ECO:0000256" key="7">
    <source>
        <dbReference type="ARBA" id="ARBA00023315"/>
    </source>
</evidence>
<dbReference type="GO" id="GO:0016055">
    <property type="term" value="P:Wnt signaling pathway"/>
    <property type="evidence" value="ECO:0007669"/>
    <property type="project" value="UniProtKB-KW"/>
</dbReference>
<evidence type="ECO:0000256" key="5">
    <source>
        <dbReference type="ARBA" id="ARBA00022989"/>
    </source>
</evidence>
<dbReference type="PANTHER" id="PTHR13906:SF12">
    <property type="entry name" value="PROTEIN-SERINE O-PALMITOLEOYLTRANSFERASE PORCUPINE"/>
    <property type="match status" value="1"/>
</dbReference>
<feature type="transmembrane region" description="Helical" evidence="12">
    <location>
        <begin position="47"/>
        <end position="69"/>
    </location>
</feature>
<protein>
    <recommendedName>
        <fullName evidence="10">Protein-serine O-palmitoleoyltransferase porcupine</fullName>
        <ecNumber evidence="9">2.3.1.250</ecNumber>
    </recommendedName>
</protein>
<evidence type="ECO:0000256" key="3">
    <source>
        <dbReference type="ARBA" id="ARBA00022687"/>
    </source>
</evidence>
<evidence type="ECO:0000259" key="13">
    <source>
        <dbReference type="Pfam" id="PF17182"/>
    </source>
</evidence>
<feature type="transmembrane region" description="Helical" evidence="12">
    <location>
        <begin position="264"/>
        <end position="282"/>
    </location>
</feature>
<dbReference type="Gene3D" id="3.30.420.610">
    <property type="entry name" value="LOTUS domain-like"/>
    <property type="match status" value="1"/>
</dbReference>